<keyword evidence="1" id="KW-0472">Membrane</keyword>
<evidence type="ECO:0000256" key="1">
    <source>
        <dbReference type="SAM" id="Phobius"/>
    </source>
</evidence>
<gene>
    <name evidence="2" type="ORF">ACRB68_48000</name>
</gene>
<feature type="transmembrane region" description="Helical" evidence="1">
    <location>
        <begin position="58"/>
        <end position="80"/>
    </location>
</feature>
<keyword evidence="1" id="KW-0812">Transmembrane</keyword>
<organism evidence="2 3">
    <name type="scientific">Actinomadura macrotermitis</name>
    <dbReference type="NCBI Taxonomy" id="2585200"/>
    <lineage>
        <taxon>Bacteria</taxon>
        <taxon>Bacillati</taxon>
        <taxon>Actinomycetota</taxon>
        <taxon>Actinomycetes</taxon>
        <taxon>Streptosporangiales</taxon>
        <taxon>Thermomonosporaceae</taxon>
        <taxon>Actinomadura</taxon>
    </lineage>
</organism>
<evidence type="ECO:0000313" key="3">
    <source>
        <dbReference type="Proteomes" id="UP000487268"/>
    </source>
</evidence>
<keyword evidence="1" id="KW-1133">Transmembrane helix</keyword>
<keyword evidence="3" id="KW-1185">Reference proteome</keyword>
<reference evidence="2 3" key="1">
    <citation type="submission" date="2019-10" db="EMBL/GenBank/DDBJ databases">
        <title>Actinomadura rubteroloni sp. nov. and Actinomadura macrotermitis sp. nov., isolated from the gut of fungus growing-termite Macrotermes natalensis.</title>
        <authorList>
            <person name="Benndorf R."/>
            <person name="Martin K."/>
            <person name="Kuefner M."/>
            <person name="De Beer W."/>
            <person name="Kaster A.-K."/>
            <person name="Vollmers J."/>
            <person name="Poulsen M."/>
            <person name="Beemelmanns C."/>
        </authorList>
    </citation>
    <scope>NUCLEOTIDE SEQUENCE [LARGE SCALE GENOMIC DNA]</scope>
    <source>
        <strain evidence="2 3">RB68</strain>
    </source>
</reference>
<dbReference type="OrthoDB" id="3427173at2"/>
<evidence type="ECO:0000313" key="2">
    <source>
        <dbReference type="EMBL" id="MQY06705.1"/>
    </source>
</evidence>
<accession>A0A7K0BZR8</accession>
<comment type="caution">
    <text evidence="2">The sequence shown here is derived from an EMBL/GenBank/DDBJ whole genome shotgun (WGS) entry which is preliminary data.</text>
</comment>
<dbReference type="Proteomes" id="UP000487268">
    <property type="component" value="Unassembled WGS sequence"/>
</dbReference>
<name>A0A7K0BZR8_9ACTN</name>
<protein>
    <recommendedName>
        <fullName evidence="4">Alkaline shock response membrane anchor protein AmaP</fullName>
    </recommendedName>
</protein>
<dbReference type="EMBL" id="WEGH01000003">
    <property type="protein sequence ID" value="MQY06705.1"/>
    <property type="molecule type" value="Genomic_DNA"/>
</dbReference>
<sequence>MDRRAARINRFGLIVFGILLLAAGAAALARGLGAFGGARSRDALITGAMRDYAGGHGWFWYAVAAAGVVAALLGIVWLLAQSRTDRLPGLALEPDAADGRTRVSERAVTDALETEIEDYPGVRAAHARLVGSPDAPRLRLHVSYDRRADLQGLRRGIADQAVTRLCTALDRRSLPTVVRLQLVSGGERRRTVA</sequence>
<proteinExistence type="predicted"/>
<dbReference type="RefSeq" id="WP_153536119.1">
    <property type="nucleotide sequence ID" value="NZ_WEGH01000003.1"/>
</dbReference>
<dbReference type="AlphaFoldDB" id="A0A7K0BZR8"/>
<evidence type="ECO:0008006" key="4">
    <source>
        <dbReference type="Google" id="ProtNLM"/>
    </source>
</evidence>
<dbReference type="NCBIfam" id="NF033218">
    <property type="entry name" value="anchor_AmaP"/>
    <property type="match status" value="1"/>
</dbReference>